<reference evidence="2 3" key="1">
    <citation type="submission" date="2014-08" db="EMBL/GenBank/DDBJ databases">
        <authorList>
            <person name="Chen Y.-H."/>
        </authorList>
    </citation>
    <scope>NUCLEOTIDE SEQUENCE [LARGE SCALE GENOMIC DNA]</scope>
</reference>
<dbReference type="CDD" id="cd02440">
    <property type="entry name" value="AdoMet_MTases"/>
    <property type="match status" value="1"/>
</dbReference>
<dbReference type="PANTHER" id="PTHR42912:SF80">
    <property type="entry name" value="METHYLTRANSFERASE DOMAIN-CONTAINING PROTEIN"/>
    <property type="match status" value="1"/>
</dbReference>
<dbReference type="AlphaFoldDB" id="A0A0T7FE10"/>
<evidence type="ECO:0000313" key="3">
    <source>
        <dbReference type="Proteomes" id="UP000046176"/>
    </source>
</evidence>
<feature type="domain" description="Methyltransferase type 11" evidence="1">
    <location>
        <begin position="82"/>
        <end position="177"/>
    </location>
</feature>
<dbReference type="GO" id="GO:0008757">
    <property type="term" value="F:S-adenosylmethionine-dependent methyltransferase activity"/>
    <property type="evidence" value="ECO:0007669"/>
    <property type="project" value="InterPro"/>
</dbReference>
<evidence type="ECO:0000313" key="2">
    <source>
        <dbReference type="EMBL" id="CDZ33244.1"/>
    </source>
</evidence>
<keyword evidence="2" id="KW-0808">Transferase</keyword>
<protein>
    <submittedName>
        <fullName evidence="2">Putative methyl-transferase, S-Adenosyl-L-methionine (SAM)-MTase protein</fullName>
    </submittedName>
</protein>
<accession>A0A0T7FE10</accession>
<dbReference type="EMBL" id="CCRH01000004">
    <property type="protein sequence ID" value="CDZ33244.1"/>
    <property type="molecule type" value="Genomic_DNA"/>
</dbReference>
<gene>
    <name evidence="2" type="ORF">NGAL_HAMBI1145_17340</name>
</gene>
<organism evidence="2 3">
    <name type="scientific">Neorhizobium galegae bv. officinalis</name>
    <dbReference type="NCBI Taxonomy" id="323656"/>
    <lineage>
        <taxon>Bacteria</taxon>
        <taxon>Pseudomonadati</taxon>
        <taxon>Pseudomonadota</taxon>
        <taxon>Alphaproteobacteria</taxon>
        <taxon>Hyphomicrobiales</taxon>
        <taxon>Rhizobiaceae</taxon>
        <taxon>Rhizobium/Agrobacterium group</taxon>
        <taxon>Neorhizobium</taxon>
    </lineage>
</organism>
<dbReference type="InterPro" id="IPR050508">
    <property type="entry name" value="Methyltransf_Superfamily"/>
</dbReference>
<dbReference type="InterPro" id="IPR029063">
    <property type="entry name" value="SAM-dependent_MTases_sf"/>
</dbReference>
<dbReference type="InterPro" id="IPR013216">
    <property type="entry name" value="Methyltransf_11"/>
</dbReference>
<dbReference type="SUPFAM" id="SSF53335">
    <property type="entry name" value="S-adenosyl-L-methionine-dependent methyltransferases"/>
    <property type="match status" value="1"/>
</dbReference>
<sequence>MTFGIKFYVLELFQSSLTIGAPIMNSMNSNYSIRDEIRDFWSERAATFDESVGHEIFSEEERKGWQRLIRKHLGDGTGRAALDLACGTAVISHLMNDVGFKVTGLDWSDAMLSHARAKAAKRGTDIRFVSGDAENTMEPKNSYDVITNRHLVWTLVDPPAAFAEWFSVLKPGGKLLILDGNMGKETWVKGLQKFWSRITGKPAPSHMSPAMAARHQNIRSRVYFSDAMPAEAVVDLLTKAGFVNIVVDRKLSDIHWAQARKMPFLRGLERMVQERFAICATKPE</sequence>
<evidence type="ECO:0000259" key="1">
    <source>
        <dbReference type="Pfam" id="PF08241"/>
    </source>
</evidence>
<name>A0A0T7FE10_NEOGA</name>
<dbReference type="PANTHER" id="PTHR42912">
    <property type="entry name" value="METHYLTRANSFERASE"/>
    <property type="match status" value="1"/>
</dbReference>
<proteinExistence type="predicted"/>
<dbReference type="Pfam" id="PF08241">
    <property type="entry name" value="Methyltransf_11"/>
    <property type="match status" value="1"/>
</dbReference>
<dbReference type="Proteomes" id="UP000046176">
    <property type="component" value="Unassembled WGS sequence"/>
</dbReference>
<dbReference type="Gene3D" id="3.40.50.150">
    <property type="entry name" value="Vaccinia Virus protein VP39"/>
    <property type="match status" value="1"/>
</dbReference>